<dbReference type="PANTHER" id="PTHR43481">
    <property type="entry name" value="FRUCTOSE-1-PHOSPHATE PHOSPHATASE"/>
    <property type="match status" value="1"/>
</dbReference>
<keyword evidence="3" id="KW-0378">Hydrolase</keyword>
<comment type="caution">
    <text evidence="3">The sequence shown here is derived from an EMBL/GenBank/DDBJ whole genome shotgun (WGS) entry which is preliminary data.</text>
</comment>
<organism evidence="3 4">
    <name type="scientific">Micromonospora echinospora</name>
    <name type="common">Micromonospora purpurea</name>
    <dbReference type="NCBI Taxonomy" id="1877"/>
    <lineage>
        <taxon>Bacteria</taxon>
        <taxon>Bacillati</taxon>
        <taxon>Actinomycetota</taxon>
        <taxon>Actinomycetes</taxon>
        <taxon>Micromonosporales</taxon>
        <taxon>Micromonosporaceae</taxon>
        <taxon>Micromonospora</taxon>
    </lineage>
</organism>
<accession>A0ABR6M787</accession>
<dbReference type="NCBIfam" id="TIGR01509">
    <property type="entry name" value="HAD-SF-IA-v3"/>
    <property type="match status" value="1"/>
</dbReference>
<evidence type="ECO:0000313" key="4">
    <source>
        <dbReference type="Proteomes" id="UP000618986"/>
    </source>
</evidence>
<comment type="similarity">
    <text evidence="1">Belongs to the HAD-like hydrolase superfamily. CbbY/CbbZ/Gph/YieH family.</text>
</comment>
<feature type="region of interest" description="Disordered" evidence="2">
    <location>
        <begin position="78"/>
        <end position="98"/>
    </location>
</feature>
<dbReference type="InterPro" id="IPR010976">
    <property type="entry name" value="B-phosphoglucomutase_hydrolase"/>
</dbReference>
<name>A0ABR6M787_MICEC</name>
<evidence type="ECO:0000256" key="2">
    <source>
        <dbReference type="SAM" id="MobiDB-lite"/>
    </source>
</evidence>
<dbReference type="Proteomes" id="UP000618986">
    <property type="component" value="Unassembled WGS sequence"/>
</dbReference>
<dbReference type="SFLD" id="SFLDG01129">
    <property type="entry name" value="C1.5:_HAD__Beta-PGM__Phosphata"/>
    <property type="match status" value="1"/>
</dbReference>
<evidence type="ECO:0000256" key="1">
    <source>
        <dbReference type="ARBA" id="ARBA00006171"/>
    </source>
</evidence>
<dbReference type="InterPro" id="IPR006439">
    <property type="entry name" value="HAD-SF_hydro_IA"/>
</dbReference>
<proteinExistence type="inferred from homology"/>
<dbReference type="GeneID" id="300291686"/>
<dbReference type="RefSeq" id="WP_184681495.1">
    <property type="nucleotide sequence ID" value="NZ_JACHJC010000001.1"/>
</dbReference>
<dbReference type="InterPro" id="IPR023214">
    <property type="entry name" value="HAD_sf"/>
</dbReference>
<dbReference type="EMBL" id="JACHJC010000001">
    <property type="protein sequence ID" value="MBB5111254.1"/>
    <property type="molecule type" value="Genomic_DNA"/>
</dbReference>
<protein>
    <submittedName>
        <fullName evidence="3">Beta-phosphoglucomutase family hydrolase</fullName>
    </submittedName>
</protein>
<dbReference type="GO" id="GO:0016787">
    <property type="term" value="F:hydrolase activity"/>
    <property type="evidence" value="ECO:0007669"/>
    <property type="project" value="UniProtKB-KW"/>
</dbReference>
<sequence length="250" mass="26271">MLGLPAHVSACLFDLDGVLTQTAKVHNAAWAETFDAYLRRRSVETGEPFQPFDPGPDYNRYVDGRPRADGVRTFLTSRGITLPEGSPDDPPEADTVNGLGNRKNVVLLQHIEQHGVEAYEGSVRYLEAATAAGLRRAVVSASANCAAVVHAAGLDHWLEARVDGVIARANGLRGKPDPDTFLEGARLLGVEPSQAAVFEDALAGVAAGRAGGFGYVIGVDRVGQADELLAHGADVVVTDLAELLAAEPAA</sequence>
<dbReference type="SFLD" id="SFLDS00003">
    <property type="entry name" value="Haloacid_Dehalogenase"/>
    <property type="match status" value="1"/>
</dbReference>
<evidence type="ECO:0000313" key="3">
    <source>
        <dbReference type="EMBL" id="MBB5111254.1"/>
    </source>
</evidence>
<gene>
    <name evidence="3" type="ORF">FHU28_001093</name>
</gene>
<dbReference type="InterPro" id="IPR023198">
    <property type="entry name" value="PGP-like_dom2"/>
</dbReference>
<dbReference type="PANTHER" id="PTHR43481:SF4">
    <property type="entry name" value="GLYCEROL-1-PHOSPHATE PHOSPHOHYDROLASE 1-RELATED"/>
    <property type="match status" value="1"/>
</dbReference>
<dbReference type="InterPro" id="IPR051806">
    <property type="entry name" value="HAD-like_SPP"/>
</dbReference>
<dbReference type="SUPFAM" id="SSF56784">
    <property type="entry name" value="HAD-like"/>
    <property type="match status" value="1"/>
</dbReference>
<dbReference type="Gene3D" id="1.10.150.240">
    <property type="entry name" value="Putative phosphatase, domain 2"/>
    <property type="match status" value="1"/>
</dbReference>
<dbReference type="NCBIfam" id="TIGR02009">
    <property type="entry name" value="PGMB-YQAB-SF"/>
    <property type="match status" value="1"/>
</dbReference>
<keyword evidence="4" id="KW-1185">Reference proteome</keyword>
<dbReference type="InterPro" id="IPR036412">
    <property type="entry name" value="HAD-like_sf"/>
</dbReference>
<dbReference type="Gene3D" id="3.40.50.1000">
    <property type="entry name" value="HAD superfamily/HAD-like"/>
    <property type="match status" value="1"/>
</dbReference>
<reference evidence="3 4" key="1">
    <citation type="submission" date="2020-08" db="EMBL/GenBank/DDBJ databases">
        <title>Sequencing the genomes of 1000 actinobacteria strains.</title>
        <authorList>
            <person name="Klenk H.-P."/>
        </authorList>
    </citation>
    <scope>NUCLEOTIDE SEQUENCE [LARGE SCALE GENOMIC DNA]</scope>
    <source>
        <strain evidence="3 4">DSM 43036</strain>
    </source>
</reference>
<dbReference type="Pfam" id="PF00702">
    <property type="entry name" value="Hydrolase"/>
    <property type="match status" value="1"/>
</dbReference>